<protein>
    <submittedName>
        <fullName evidence="3">Uncharacterized protein</fullName>
    </submittedName>
</protein>
<reference evidence="3" key="3">
    <citation type="submission" date="2023-03" db="EMBL/GenBank/DDBJ databases">
        <title>Draft genome sequence of a Mycolicibacterium mageritense strain H4_3_1 isolated from a hybrid biological-inorganic system reactor.</title>
        <authorList>
            <person name="Feng X."/>
            <person name="Kazama D."/>
            <person name="Sato K."/>
            <person name="Kobayashi H."/>
        </authorList>
    </citation>
    <scope>NUCLEOTIDE SEQUENCE</scope>
    <source>
        <strain evidence="3">H4_3_1</strain>
    </source>
</reference>
<proteinExistence type="predicted"/>
<dbReference type="EMBL" id="AP027452">
    <property type="protein sequence ID" value="BDY33226.1"/>
    <property type="molecule type" value="Genomic_DNA"/>
</dbReference>
<sequence length="111" mass="10551">MVVGGADVVAGGSAGSGGGAVETTTSLVVTGTVRGVPADVDGVECARGGDVVAETVVVASPVVGGSVEWREVRTTARTNTPIAATPPIPATAAASGRSCHGAFSSGLLSST</sequence>
<feature type="region of interest" description="Disordered" evidence="1">
    <location>
        <begin position="79"/>
        <end position="111"/>
    </location>
</feature>
<accession>A0AAI8U2B4</accession>
<dbReference type="Proteomes" id="UP000465622">
    <property type="component" value="Chromosome"/>
</dbReference>
<keyword evidence="4" id="KW-1185">Reference proteome</keyword>
<evidence type="ECO:0000313" key="2">
    <source>
        <dbReference type="EMBL" id="BBX38492.1"/>
    </source>
</evidence>
<evidence type="ECO:0000256" key="1">
    <source>
        <dbReference type="SAM" id="MobiDB-lite"/>
    </source>
</evidence>
<name>A0AAI8U2B4_MYCME</name>
<dbReference type="EMBL" id="AP022567">
    <property type="protein sequence ID" value="BBX38492.1"/>
    <property type="molecule type" value="Genomic_DNA"/>
</dbReference>
<reference evidence="2 4" key="1">
    <citation type="journal article" date="2019" name="Emerg. Microbes Infect.">
        <title>Comprehensive subspecies identification of 175 nontuberculous mycobacteria species based on 7547 genomic profiles.</title>
        <authorList>
            <person name="Matsumoto Y."/>
            <person name="Kinjo T."/>
            <person name="Motooka D."/>
            <person name="Nabeya D."/>
            <person name="Jung N."/>
            <person name="Uechi K."/>
            <person name="Horii T."/>
            <person name="Iida T."/>
            <person name="Fujita J."/>
            <person name="Nakamura S."/>
        </authorList>
    </citation>
    <scope>NUCLEOTIDE SEQUENCE [LARGE SCALE GENOMIC DNA]</scope>
    <source>
        <strain evidence="2 4">JCM 12375</strain>
    </source>
</reference>
<reference evidence="2" key="2">
    <citation type="submission" date="2020-02" db="EMBL/GenBank/DDBJ databases">
        <authorList>
            <person name="Matsumoto Y."/>
            <person name="Motooka D."/>
            <person name="Nakamura S."/>
        </authorList>
    </citation>
    <scope>NUCLEOTIDE SEQUENCE</scope>
    <source>
        <strain evidence="2">JCM 12375</strain>
    </source>
</reference>
<dbReference type="Proteomes" id="UP001241092">
    <property type="component" value="Chromosome"/>
</dbReference>
<evidence type="ECO:0000313" key="5">
    <source>
        <dbReference type="Proteomes" id="UP001241092"/>
    </source>
</evidence>
<gene>
    <name evidence="3" type="ORF">hbim_07201</name>
    <name evidence="2" type="ORF">MMAGJ_77740</name>
</gene>
<evidence type="ECO:0000313" key="4">
    <source>
        <dbReference type="Proteomes" id="UP000465622"/>
    </source>
</evidence>
<organism evidence="3 5">
    <name type="scientific">Mycolicibacterium mageritense</name>
    <name type="common">Mycobacterium mageritense</name>
    <dbReference type="NCBI Taxonomy" id="53462"/>
    <lineage>
        <taxon>Bacteria</taxon>
        <taxon>Bacillati</taxon>
        <taxon>Actinomycetota</taxon>
        <taxon>Actinomycetes</taxon>
        <taxon>Mycobacteriales</taxon>
        <taxon>Mycobacteriaceae</taxon>
        <taxon>Mycolicibacterium</taxon>
    </lineage>
</organism>
<evidence type="ECO:0000313" key="3">
    <source>
        <dbReference type="EMBL" id="BDY33226.1"/>
    </source>
</evidence>
<dbReference type="AlphaFoldDB" id="A0AAI8U2B4"/>